<feature type="compositionally biased region" description="Low complexity" evidence="10">
    <location>
        <begin position="1944"/>
        <end position="1965"/>
    </location>
</feature>
<keyword evidence="6" id="KW-0130">Cell adhesion</keyword>
<dbReference type="InterPro" id="IPR002035">
    <property type="entry name" value="VWF_A"/>
</dbReference>
<dbReference type="PANTHER" id="PTHR24020:SF86">
    <property type="entry name" value="COLLAGEN, TYPE VI, ALPHA 4"/>
    <property type="match status" value="1"/>
</dbReference>
<evidence type="ECO:0000259" key="12">
    <source>
        <dbReference type="PROSITE" id="PS50279"/>
    </source>
</evidence>
<dbReference type="SMART" id="SM00131">
    <property type="entry name" value="KU"/>
    <property type="match status" value="2"/>
</dbReference>
<feature type="compositionally biased region" description="Gly residues" evidence="10">
    <location>
        <begin position="2027"/>
        <end position="2036"/>
    </location>
</feature>
<feature type="region of interest" description="Disordered" evidence="10">
    <location>
        <begin position="2590"/>
        <end position="2618"/>
    </location>
</feature>
<keyword evidence="9" id="KW-0325">Glycoprotein</keyword>
<dbReference type="SUPFAM" id="SSF53300">
    <property type="entry name" value="vWA-like"/>
    <property type="match status" value="11"/>
</dbReference>
<feature type="domain" description="VWFA" evidence="11">
    <location>
        <begin position="2372"/>
        <end position="2562"/>
    </location>
</feature>
<name>A0A9J7YLF6_CYPCA</name>
<dbReference type="SMART" id="SM00327">
    <property type="entry name" value="VWA"/>
    <property type="match status" value="11"/>
</dbReference>
<feature type="region of interest" description="Disordered" evidence="10">
    <location>
        <begin position="2090"/>
        <end position="2129"/>
    </location>
</feature>
<dbReference type="InterPro" id="IPR036465">
    <property type="entry name" value="vWFA_dom_sf"/>
</dbReference>
<feature type="domain" description="VWFA" evidence="11">
    <location>
        <begin position="637"/>
        <end position="811"/>
    </location>
</feature>
<dbReference type="PANTHER" id="PTHR24020">
    <property type="entry name" value="COLLAGEN ALPHA"/>
    <property type="match status" value="1"/>
</dbReference>
<evidence type="ECO:0000256" key="7">
    <source>
        <dbReference type="ARBA" id="ARBA00023119"/>
    </source>
</evidence>
<dbReference type="FunFam" id="3.40.50.410:FF:000004">
    <property type="entry name" value="collagen alpha-6(VI) chain"/>
    <property type="match status" value="3"/>
</dbReference>
<feature type="domain" description="BPTI/Kunitz inhibitor" evidence="12">
    <location>
        <begin position="2732"/>
        <end position="2782"/>
    </location>
</feature>
<dbReference type="Pfam" id="PF01391">
    <property type="entry name" value="Collagen"/>
    <property type="match status" value="5"/>
</dbReference>
<dbReference type="Ensembl" id="ENSCCRT00000141312.1">
    <property type="protein sequence ID" value="ENSCCRP00000118160.1"/>
    <property type="gene ID" value="ENSCCRG00000079648.1"/>
</dbReference>
<dbReference type="GeneTree" id="ENSGT00940000155619"/>
<evidence type="ECO:0000256" key="8">
    <source>
        <dbReference type="ARBA" id="ARBA00023157"/>
    </source>
</evidence>
<dbReference type="GO" id="GO:0007155">
    <property type="term" value="P:cell adhesion"/>
    <property type="evidence" value="ECO:0007669"/>
    <property type="project" value="UniProtKB-KW"/>
</dbReference>
<dbReference type="Gene3D" id="3.40.50.410">
    <property type="entry name" value="von Willebrand factor, type A domain"/>
    <property type="match status" value="10"/>
</dbReference>
<evidence type="ECO:0000256" key="5">
    <source>
        <dbReference type="ARBA" id="ARBA00022737"/>
    </source>
</evidence>
<feature type="domain" description="VWFA" evidence="11">
    <location>
        <begin position="53"/>
        <end position="227"/>
    </location>
</feature>
<evidence type="ECO:0000256" key="6">
    <source>
        <dbReference type="ARBA" id="ARBA00022889"/>
    </source>
</evidence>
<dbReference type="CDD" id="cd22635">
    <property type="entry name" value="Kunitz_papilin"/>
    <property type="match status" value="1"/>
</dbReference>
<keyword evidence="5" id="KW-0677">Repeat</keyword>
<evidence type="ECO:0000256" key="3">
    <source>
        <dbReference type="ARBA" id="ARBA00022530"/>
    </source>
</evidence>
<dbReference type="SUPFAM" id="SSF57362">
    <property type="entry name" value="BPTI-like"/>
    <property type="match status" value="2"/>
</dbReference>
<dbReference type="GO" id="GO:0004867">
    <property type="term" value="F:serine-type endopeptidase inhibitor activity"/>
    <property type="evidence" value="ECO:0007669"/>
    <property type="project" value="InterPro"/>
</dbReference>
<comment type="subcellular location">
    <subcellularLocation>
        <location evidence="1">Secreted</location>
        <location evidence="1">Extracellular space</location>
        <location evidence="1">Extracellular matrix</location>
    </subcellularLocation>
</comment>
<dbReference type="CDD" id="cd22630">
    <property type="entry name" value="Kunitz_collagen_alpha6_VI"/>
    <property type="match status" value="1"/>
</dbReference>
<dbReference type="CDD" id="cd01472">
    <property type="entry name" value="vWA_collagen"/>
    <property type="match status" value="2"/>
</dbReference>
<feature type="domain" description="VWFA" evidence="11">
    <location>
        <begin position="843"/>
        <end position="1017"/>
    </location>
</feature>
<keyword evidence="14" id="KW-1185">Reference proteome</keyword>
<dbReference type="PRINTS" id="PR00453">
    <property type="entry name" value="VWFADOMAIN"/>
</dbReference>
<evidence type="ECO:0000313" key="14">
    <source>
        <dbReference type="Proteomes" id="UP001108240"/>
    </source>
</evidence>
<dbReference type="InterPro" id="IPR002223">
    <property type="entry name" value="Kunitz_BPTI"/>
</dbReference>
<feature type="compositionally biased region" description="Acidic residues" evidence="10">
    <location>
        <begin position="2602"/>
        <end position="2618"/>
    </location>
</feature>
<dbReference type="PRINTS" id="PR00759">
    <property type="entry name" value="BASICPTASE"/>
</dbReference>
<dbReference type="PROSITE" id="PS00280">
    <property type="entry name" value="BPTI_KUNITZ_1"/>
    <property type="match status" value="2"/>
</dbReference>
<organism evidence="13 14">
    <name type="scientific">Cyprinus carpio carpio</name>
    <dbReference type="NCBI Taxonomy" id="630221"/>
    <lineage>
        <taxon>Eukaryota</taxon>
        <taxon>Metazoa</taxon>
        <taxon>Chordata</taxon>
        <taxon>Craniata</taxon>
        <taxon>Vertebrata</taxon>
        <taxon>Euteleostomi</taxon>
        <taxon>Actinopterygii</taxon>
        <taxon>Neopterygii</taxon>
        <taxon>Teleostei</taxon>
        <taxon>Ostariophysi</taxon>
        <taxon>Cypriniformes</taxon>
        <taxon>Cyprinidae</taxon>
        <taxon>Cyprininae</taxon>
        <taxon>Cyprinus</taxon>
    </lineage>
</organism>
<keyword evidence="3" id="KW-0272">Extracellular matrix</keyword>
<dbReference type="FunFam" id="3.40.50.410:FF:000001">
    <property type="entry name" value="Collagen, type XII, alpha 1"/>
    <property type="match status" value="1"/>
</dbReference>
<accession>A0A9J7YLF6</accession>
<dbReference type="InterPro" id="IPR020901">
    <property type="entry name" value="Prtase_inh_Kunz-CS"/>
</dbReference>
<dbReference type="FunFam" id="4.10.410.10:FF:000020">
    <property type="entry name" value="Collagen, type VI, alpha 3"/>
    <property type="match status" value="2"/>
</dbReference>
<dbReference type="PROSITE" id="PS50279">
    <property type="entry name" value="BPTI_KUNITZ_2"/>
    <property type="match status" value="2"/>
</dbReference>
<protein>
    <submittedName>
        <fullName evidence="13">Si:ch211-62a1.3</fullName>
    </submittedName>
</protein>
<evidence type="ECO:0000313" key="13">
    <source>
        <dbReference type="Ensembl" id="ENSCCRP00000118160.1"/>
    </source>
</evidence>
<keyword evidence="2" id="KW-0964">Secreted</keyword>
<dbReference type="FunFam" id="3.40.50.410:FF:000003">
    <property type="entry name" value="Collagen type VI alpha 3 chain"/>
    <property type="match status" value="2"/>
</dbReference>
<dbReference type="InterPro" id="IPR008160">
    <property type="entry name" value="Collagen"/>
</dbReference>
<evidence type="ECO:0000256" key="9">
    <source>
        <dbReference type="ARBA" id="ARBA00023180"/>
    </source>
</evidence>
<evidence type="ECO:0000256" key="1">
    <source>
        <dbReference type="ARBA" id="ARBA00004498"/>
    </source>
</evidence>
<feature type="domain" description="VWFA" evidence="11">
    <location>
        <begin position="256"/>
        <end position="429"/>
    </location>
</feature>
<keyword evidence="4" id="KW-0732">Signal</keyword>
<keyword evidence="8" id="KW-1015">Disulfide bond</keyword>
<feature type="domain" description="VWFA" evidence="11">
    <location>
        <begin position="446"/>
        <end position="618"/>
    </location>
</feature>
<dbReference type="InterPro" id="IPR050525">
    <property type="entry name" value="ECM_Assembly_Org"/>
</dbReference>
<dbReference type="Pfam" id="PF00014">
    <property type="entry name" value="Kunitz_BPTI"/>
    <property type="match status" value="2"/>
</dbReference>
<dbReference type="GO" id="GO:0005581">
    <property type="term" value="C:collagen trimer"/>
    <property type="evidence" value="ECO:0007669"/>
    <property type="project" value="UniProtKB-KW"/>
</dbReference>
<feature type="domain" description="BPTI/Kunitz inhibitor" evidence="12">
    <location>
        <begin position="2662"/>
        <end position="2713"/>
    </location>
</feature>
<dbReference type="Proteomes" id="UP001108240">
    <property type="component" value="Unplaced"/>
</dbReference>
<proteinExistence type="predicted"/>
<feature type="domain" description="VWFA" evidence="11">
    <location>
        <begin position="1033"/>
        <end position="1206"/>
    </location>
</feature>
<feature type="region of interest" description="Disordered" evidence="10">
    <location>
        <begin position="1805"/>
        <end position="2071"/>
    </location>
</feature>
<dbReference type="Pfam" id="PF00092">
    <property type="entry name" value="VWA"/>
    <property type="match status" value="10"/>
</dbReference>
<dbReference type="InterPro" id="IPR036880">
    <property type="entry name" value="Kunitz_BPTI_sf"/>
</dbReference>
<feature type="domain" description="VWFA" evidence="11">
    <location>
        <begin position="2170"/>
        <end position="2325"/>
    </location>
</feature>
<dbReference type="CDD" id="cd01450">
    <property type="entry name" value="vWFA_subfamily_ECM"/>
    <property type="match status" value="3"/>
</dbReference>
<reference evidence="13" key="2">
    <citation type="submission" date="2025-09" db="UniProtKB">
        <authorList>
            <consortium name="Ensembl"/>
        </authorList>
    </citation>
    <scope>IDENTIFICATION</scope>
</reference>
<evidence type="ECO:0000256" key="4">
    <source>
        <dbReference type="ARBA" id="ARBA00022729"/>
    </source>
</evidence>
<dbReference type="OMA" id="ICEMEVA"/>
<evidence type="ECO:0000256" key="2">
    <source>
        <dbReference type="ARBA" id="ARBA00022525"/>
    </source>
</evidence>
<reference evidence="13" key="1">
    <citation type="submission" date="2025-08" db="UniProtKB">
        <authorList>
            <consortium name="Ensembl"/>
        </authorList>
    </citation>
    <scope>IDENTIFICATION</scope>
</reference>
<feature type="compositionally biased region" description="Low complexity" evidence="10">
    <location>
        <begin position="1986"/>
        <end position="1995"/>
    </location>
</feature>
<feature type="domain" description="VWFA" evidence="11">
    <location>
        <begin position="1218"/>
        <end position="1395"/>
    </location>
</feature>
<evidence type="ECO:0000256" key="10">
    <source>
        <dbReference type="SAM" id="MobiDB-lite"/>
    </source>
</evidence>
<sequence>MRSLRVGLIPSVPGLCGTSMEKEWGLLGFLVLSLCFLVSNGQNIVCAQNTVADIVFLVDGSSSIGPANFQQIRKFLSSLVENFEVAPDRIRIGLVQYSVTPYTEFLLSTYQNKEEILSYIENLSQKNGGTLTGKGLEFMLKQHFVEKAGSRAQQNVPQIAIVITDGDSQDEVDSQAQELRQRGIKIFAIGIKDANKALLRQIASEPYDQHVYSVSDFAALQGISQSVIQKVCTTVEETQKEVILMSRGCNQSAQANIVLLIDSSGSIGESDFEEVRKFLHAFVDRFNLRPDKVRVGLAQFSDIPYQEFLLGDYSDKRDLHQKLNDLIYRRGGTNTGLALTFIRENYFRQARQNVPGIAIVITDGESNDDVEEPSQRLRNLGVSIFVIRVGRANMEKLRTIANIPHEEFLFSIDSYQELQGLKESLRNKVCFTVTLQSQAFVPKFADLFILVDSSASRQEQQIIRNLLSRLIQQLNVGKNTNRVGLAQFSENVKEEFLLNTDKTRNEILSSIRSLTLRPTGERRIGNAIEYAHKNFFSSVTGSRVSEGFKQFLLVISAGESADGVIQASRTIKNDAVTVFAVGLSKADEDEMKYISSQPHSYKLVGNIQQVQQKIRSAIDKWEDAAVVRECMFDVVADIAFIVDQSSSIRLNNFQLIRDFLENTIGGLDVGEGKIKIAVVLYSDFPRADVYFNTFDDKTDILRYISSMPYGRGKTYTGAALKFTKEHVFTKARGSRRDQHVQQVAVVITDGKSTDKVAGAAAALRRSGVTVFALGIKDTEEDDLRDIASYPYKKFVFNVKDFDKLNSLSNILTKTLCNEITDSIIPRASQSFALQGCKQTTKADIYFLLDESGSISYDEFDDMKNFTKQWLEAFEVGNNHVRFGLVKFASRATIVFRLHDYNSKADLEKAVNALIMEGGGTRTDLGLREMIPLFEEAVQTRGEKVRKLLIVITDGESRGTEEPVEVPAKHLRMKQNVTIYAIGVKDASVPELELISGSPQKTFYVKNYDFLDEIKKEIITEICSFEGCEGLFADVVFLLDGSESTHTEDFENMKNIIKLVIDKFAIGPDKERVAVVQYGTDTKEEFSLNTFDDKAVLFQEIRNIKQMNGKTNTGKALTEVLQSFNISKGGRTTALKFLIVLTDGESWDDVAEPAKVLRDNFININAIGMKHANKSQILAIAGSHDGVFFEDAVASPKELSNDVLLKICNTECKTPELIDIIFLMDASGSPNKDGFQEMTNLIKYTVSKSLVGEKRVRFGAVTYSNNPRSEFTLKQYYSQTDILRVISNLKASGGSRNTARALNYTLSYFGETHGGRRAKNVPQVLFLITDGRVNDLSDLATWPESLANSEVNFFAIGTENADAEELKKMVGSKGKVHYAKTYQDLHGLQKRVTQELCNLTKPICEMEVSDLVFLIDGSESIDEPSWNTLKKTMIEIVKELDIAQDKWRVGVAQFSDILLHQFYLNTYTSFAEVEEAINKIRQRKQGTSTWDALRNIRYYFTRENGSRIDERVAQNLLLITDGKANDEKDLNALAYLRNKSISITAIGIGDEIKKSELREIAGSAERVLIETFEGLELKTTIRKVLNLLCKDTRPIPQPPHDCDIDIAFGFDVSRRTSTQTLFRPQVEPLVSAAIHRISMMGDLCCVIKDKITTRFGYRLVSGRDGSVLDDFGFDKYSEDVVKKLMLSRPTAPLAFNKFLLDSFREMLASSKAKAKVLIIFTDGLDDNIQHLMASSERLKQSGVSALLIVSLEGTVDFHELEFGRGFGYLQPLTINMLNLGNALMTQIETVALRECCDVPCSCTGVPGPRGPPGSSGEKGNTGQKGHPGFPGDEGSMGERGPPGLNGTQGHNGCPGNRGIKGQRGYNGNKGEDGEDGLDGVDGEQGDAGLNGLPGPKGDPGSAGVKGFRGSPGPKGHSGVRGDPGAPGIDNTIPGPKGERGDTGLPGDQGTNGPTGTPGDNGDPGAPGRKGRPGLPGDSSNEKGEAGQPGLPGYPGQVGPPGPKGFQGDSGPPGVPGIQGPFGPPGTKGSKGGRGPRGSRGPPGDPGPKGSLGPEGFKGPLGQDGIDGYGPAGLKGHKGNIGYFGLPGLQGEDGTKGSSGSKGHKGYQGKLGNTGRPGTVGPPGENGIDGYRGEKGNPGISPMPECELVEYIRKNCPCCSGNGTWCPAHPTDLVIALDMSTDVTPPVFQRMRSAALSLLEDISIAETNCPRGARVSVISYNSESRSLIRFTDHLKKKSLLGAVRTLALERTTKTRDIGQAMSFVARNIFKRVRSGRLMRKVAVFFTNGPSRDESSLATAMLEFKAADIGLGVIAFNTANDVSRAMQVDDTGSYIIVDGRGVNRIKQCIICFDRCSPDPVCGVNLRPPPLQMDLDLSVLMDGSDNLNTQQYVNTKELLVSLLDRIGVSSEPSRADGKTRLSVYQQSSVYGSSYINEEFSFTKFKDRNIMKRHITNTVRQVGGTSHPEFALEWLITNVILKAERPRSKQMVMAVFGEDSKHSKAQLDYLSRLCKCQNVVMFILMAGQKFDWTQMKELTSSPLEQHLVFLDDRDYGTRFTYAFLHMLHRGILSRSSIQTRDCRGFVVRPVHSGPQITERDILPTEPPTEEPTEEPFTTEEPSEQYEDVYDEQNTEPITEPSQLDDTEQFIEEHKKDKTEPSKTKARCFLEKDSGRVCGSYMSRWYYSQQTKKCMRFWYGGCGGNENRFLTEDECFRECVSTESENPPKDDSSIKDTCQLIVDPGTCSNFSVKWYFNIRSDECFQFWYGGCDGNSNRFNTQEECEISCLRAKKISPNI</sequence>
<feature type="domain" description="VWFA" evidence="11">
    <location>
        <begin position="1409"/>
        <end position="1587"/>
    </location>
</feature>
<dbReference type="PROSITE" id="PS50234">
    <property type="entry name" value="VWFA"/>
    <property type="match status" value="10"/>
</dbReference>
<keyword evidence="7" id="KW-0176">Collagen</keyword>
<dbReference type="Gene3D" id="4.10.410.10">
    <property type="entry name" value="Pancreatic trypsin inhibitor Kunitz domain"/>
    <property type="match status" value="2"/>
</dbReference>
<feature type="compositionally biased region" description="Acidic residues" evidence="10">
    <location>
        <begin position="1871"/>
        <end position="1883"/>
    </location>
</feature>
<evidence type="ECO:0000259" key="11">
    <source>
        <dbReference type="PROSITE" id="PS50234"/>
    </source>
</evidence>